<evidence type="ECO:0000313" key="1">
    <source>
        <dbReference type="EMBL" id="KAK7469158.1"/>
    </source>
</evidence>
<protein>
    <submittedName>
        <fullName evidence="1">Uncharacterized protein</fullName>
    </submittedName>
</protein>
<dbReference type="EMBL" id="JBANRG010000003">
    <property type="protein sequence ID" value="KAK7469158.1"/>
    <property type="molecule type" value="Genomic_DNA"/>
</dbReference>
<accession>A0ABR1K265</accession>
<reference evidence="1 2" key="1">
    <citation type="submission" date="2024-01" db="EMBL/GenBank/DDBJ databases">
        <title>A draft genome for the cacao thread blight pathogen Marasmiellus scandens.</title>
        <authorList>
            <person name="Baruah I.K."/>
            <person name="Leung J."/>
            <person name="Bukari Y."/>
            <person name="Amoako-Attah I."/>
            <person name="Meinhardt L.W."/>
            <person name="Bailey B.A."/>
            <person name="Cohen S.P."/>
        </authorList>
    </citation>
    <scope>NUCLEOTIDE SEQUENCE [LARGE SCALE GENOMIC DNA]</scope>
    <source>
        <strain evidence="1 2">GH-19</strain>
    </source>
</reference>
<gene>
    <name evidence="1" type="ORF">VKT23_003649</name>
</gene>
<sequence length="183" mass="21074">MKRLQNDLACSHFIGFIRTCRDPVTAQKIRNTQIKSQNQTFSKAEKRPWTESQDVIKQLTQYPTTRDLKRQTQAYIIHRRTITLQVSPAPVHPSLRPIHSQFKTICFEPGYEVRFLDVKRFFHRTGFAYTNDSSCAELILKLDTVRERASRRGYRGSKGANSAAAIGYQRGFGEAALPREARL</sequence>
<proteinExistence type="predicted"/>
<evidence type="ECO:0000313" key="2">
    <source>
        <dbReference type="Proteomes" id="UP001498398"/>
    </source>
</evidence>
<comment type="caution">
    <text evidence="1">The sequence shown here is derived from an EMBL/GenBank/DDBJ whole genome shotgun (WGS) entry which is preliminary data.</text>
</comment>
<organism evidence="1 2">
    <name type="scientific">Marasmiellus scandens</name>
    <dbReference type="NCBI Taxonomy" id="2682957"/>
    <lineage>
        <taxon>Eukaryota</taxon>
        <taxon>Fungi</taxon>
        <taxon>Dikarya</taxon>
        <taxon>Basidiomycota</taxon>
        <taxon>Agaricomycotina</taxon>
        <taxon>Agaricomycetes</taxon>
        <taxon>Agaricomycetidae</taxon>
        <taxon>Agaricales</taxon>
        <taxon>Marasmiineae</taxon>
        <taxon>Omphalotaceae</taxon>
        <taxon>Marasmiellus</taxon>
    </lineage>
</organism>
<keyword evidence="2" id="KW-1185">Reference proteome</keyword>
<name>A0ABR1K265_9AGAR</name>
<dbReference type="Proteomes" id="UP001498398">
    <property type="component" value="Unassembled WGS sequence"/>
</dbReference>